<dbReference type="PANTHER" id="PTHR47739">
    <property type="entry name" value="TRNA1(VAL) (ADENINE(37)-N6)-METHYLTRANSFERASE"/>
    <property type="match status" value="1"/>
</dbReference>
<dbReference type="GO" id="GO:0008170">
    <property type="term" value="F:N-methyltransferase activity"/>
    <property type="evidence" value="ECO:0007669"/>
    <property type="project" value="UniProtKB-ARBA"/>
</dbReference>
<protein>
    <submittedName>
        <fullName evidence="2">tRNA1(Val) A37 N6-methylase TrmN6</fullName>
    </submittedName>
</protein>
<dbReference type="Proteomes" id="UP000183639">
    <property type="component" value="Unassembled WGS sequence"/>
</dbReference>
<feature type="domain" description="Methyltransferase small" evidence="1">
    <location>
        <begin position="37"/>
        <end position="130"/>
    </location>
</feature>
<dbReference type="AlphaFoldDB" id="A0A1I3HFU7"/>
<evidence type="ECO:0000313" key="2">
    <source>
        <dbReference type="EMBL" id="SFI34479.1"/>
    </source>
</evidence>
<dbReference type="InterPro" id="IPR002052">
    <property type="entry name" value="DNA_methylase_N6_adenine_CS"/>
</dbReference>
<evidence type="ECO:0000259" key="1">
    <source>
        <dbReference type="Pfam" id="PF05175"/>
    </source>
</evidence>
<organism evidence="2 3">
    <name type="scientific">Selenomonas ruminantium</name>
    <dbReference type="NCBI Taxonomy" id="971"/>
    <lineage>
        <taxon>Bacteria</taxon>
        <taxon>Bacillati</taxon>
        <taxon>Bacillota</taxon>
        <taxon>Negativicutes</taxon>
        <taxon>Selenomonadales</taxon>
        <taxon>Selenomonadaceae</taxon>
        <taxon>Selenomonas</taxon>
    </lineage>
</organism>
<dbReference type="RefSeq" id="WP_075445573.1">
    <property type="nucleotide sequence ID" value="NZ_FOQK01000030.1"/>
</dbReference>
<dbReference type="CDD" id="cd02440">
    <property type="entry name" value="AdoMet_MTases"/>
    <property type="match status" value="1"/>
</dbReference>
<gene>
    <name evidence="2" type="ORF">SAMN04487861_1309</name>
</gene>
<keyword evidence="2" id="KW-0808">Transferase</keyword>
<dbReference type="GO" id="GO:0008757">
    <property type="term" value="F:S-adenosylmethionine-dependent methyltransferase activity"/>
    <property type="evidence" value="ECO:0007669"/>
    <property type="project" value="UniProtKB-ARBA"/>
</dbReference>
<dbReference type="InterPro" id="IPR029063">
    <property type="entry name" value="SAM-dependent_MTases_sf"/>
</dbReference>
<evidence type="ECO:0000313" key="3">
    <source>
        <dbReference type="Proteomes" id="UP000183639"/>
    </source>
</evidence>
<proteinExistence type="predicted"/>
<dbReference type="PANTHER" id="PTHR47739:SF1">
    <property type="entry name" value="TRNA1(VAL) (ADENINE(37)-N6)-METHYLTRANSFERASE"/>
    <property type="match status" value="1"/>
</dbReference>
<keyword evidence="2" id="KW-0489">Methyltransferase</keyword>
<dbReference type="PROSITE" id="PS00092">
    <property type="entry name" value="N6_MTASE"/>
    <property type="match status" value="1"/>
</dbReference>
<dbReference type="EMBL" id="FOQK01000030">
    <property type="protein sequence ID" value="SFI34479.1"/>
    <property type="molecule type" value="Genomic_DNA"/>
</dbReference>
<sequence length="248" mass="27746">MRDVSLKENERLDDLMKSGRHIIQNTQEFCFSLDAVLLAHFLSWKSRQKVLELGTGTGVIPLIIADEVARVDAVELNPVMADVAARNVWMNELEDKIFVREGDYRGIRELYAPESFDVVVANPPYRPVAQGQVNKMSGVARARHEFTATLADVVRAARYALRFGGHFAMVHLPERLGEIIVCLHEHQLAPKRLQMVQPKDGKAPNMMLIEAVVGAAPGGLKVLPPLIVHEEDGSYTPEILRIYGMEEE</sequence>
<dbReference type="SUPFAM" id="SSF53335">
    <property type="entry name" value="S-adenosyl-L-methionine-dependent methyltransferases"/>
    <property type="match status" value="1"/>
</dbReference>
<accession>A0A1I3HFU7</accession>
<dbReference type="InterPro" id="IPR050210">
    <property type="entry name" value="tRNA_Adenine-N(6)_MTase"/>
</dbReference>
<dbReference type="Pfam" id="PF05175">
    <property type="entry name" value="MTS"/>
    <property type="match status" value="1"/>
</dbReference>
<dbReference type="InterPro" id="IPR007848">
    <property type="entry name" value="Small_mtfrase_dom"/>
</dbReference>
<dbReference type="OrthoDB" id="9777257at2"/>
<dbReference type="Gene3D" id="3.40.50.150">
    <property type="entry name" value="Vaccinia Virus protein VP39"/>
    <property type="match status" value="1"/>
</dbReference>
<dbReference type="GO" id="GO:0003676">
    <property type="term" value="F:nucleic acid binding"/>
    <property type="evidence" value="ECO:0007669"/>
    <property type="project" value="InterPro"/>
</dbReference>
<dbReference type="GO" id="GO:0032259">
    <property type="term" value="P:methylation"/>
    <property type="evidence" value="ECO:0007669"/>
    <property type="project" value="UniProtKB-KW"/>
</dbReference>
<name>A0A1I3HFU7_SELRU</name>
<reference evidence="2 3" key="1">
    <citation type="submission" date="2016-10" db="EMBL/GenBank/DDBJ databases">
        <authorList>
            <person name="de Groot N.N."/>
        </authorList>
    </citation>
    <scope>NUCLEOTIDE SEQUENCE [LARGE SCALE GENOMIC DNA]</scope>
    <source>
        <strain evidence="2 3">Z108</strain>
    </source>
</reference>